<protein>
    <submittedName>
        <fullName evidence="1">NAD-dependent protein deacetylase</fullName>
    </submittedName>
</protein>
<feature type="non-terminal residue" evidence="1">
    <location>
        <position position="82"/>
    </location>
</feature>
<comment type="caution">
    <text evidence="1">The sequence shown here is derived from an EMBL/GenBank/DDBJ whole genome shotgun (WGS) entry which is preliminary data.</text>
</comment>
<dbReference type="Proteomes" id="UP001446032">
    <property type="component" value="Unassembled WGS sequence"/>
</dbReference>
<sequence length="82" mass="9001">MSCYENLVMKTQMNYSGHYSTYASGGTAVVLSKQKPLPYEEQIQEFVRRVQEAECIIVGGASGLSAAGGGDFYYSDTPSFRE</sequence>
<dbReference type="EMBL" id="JBBMEI010000137">
    <property type="protein sequence ID" value="MEQ2360366.1"/>
    <property type="molecule type" value="Genomic_DNA"/>
</dbReference>
<evidence type="ECO:0000313" key="2">
    <source>
        <dbReference type="Proteomes" id="UP001446032"/>
    </source>
</evidence>
<gene>
    <name evidence="1" type="ORF">WMO75_19010</name>
</gene>
<reference evidence="1 2" key="1">
    <citation type="submission" date="2024-03" db="EMBL/GenBank/DDBJ databases">
        <title>Human intestinal bacterial collection.</title>
        <authorList>
            <person name="Pauvert C."/>
            <person name="Hitch T.C.A."/>
            <person name="Clavel T."/>
        </authorList>
    </citation>
    <scope>NUCLEOTIDE SEQUENCE [LARGE SCALE GENOMIC DNA]</scope>
    <source>
        <strain evidence="1 2">CLA-AA-H95</strain>
    </source>
</reference>
<evidence type="ECO:0000313" key="1">
    <source>
        <dbReference type="EMBL" id="MEQ2360366.1"/>
    </source>
</evidence>
<accession>A0ABV1AQR3</accession>
<keyword evidence="2" id="KW-1185">Reference proteome</keyword>
<name>A0ABV1AQR3_9FIRM</name>
<organism evidence="1 2">
    <name type="scientific">Blautia intestinihominis</name>
    <dbReference type="NCBI Taxonomy" id="3133152"/>
    <lineage>
        <taxon>Bacteria</taxon>
        <taxon>Bacillati</taxon>
        <taxon>Bacillota</taxon>
        <taxon>Clostridia</taxon>
        <taxon>Lachnospirales</taxon>
        <taxon>Lachnospiraceae</taxon>
        <taxon>Blautia</taxon>
    </lineage>
</organism>
<proteinExistence type="predicted"/>